<dbReference type="Gene3D" id="3.30.300.160">
    <property type="entry name" value="Type II secretion system, protein E, N-terminal domain"/>
    <property type="match status" value="1"/>
</dbReference>
<comment type="similarity">
    <text evidence="1">Belongs to the GSP E family.</text>
</comment>
<dbReference type="Pfam" id="PF00437">
    <property type="entry name" value="T2SSE"/>
    <property type="match status" value="1"/>
</dbReference>
<organism evidence="5 6">
    <name type="scientific">Pelomicrobium methylotrophicum</name>
    <dbReference type="NCBI Taxonomy" id="2602750"/>
    <lineage>
        <taxon>Bacteria</taxon>
        <taxon>Pseudomonadati</taxon>
        <taxon>Pseudomonadota</taxon>
        <taxon>Hydrogenophilia</taxon>
        <taxon>Hydrogenophilia incertae sedis</taxon>
        <taxon>Pelomicrobium</taxon>
    </lineage>
</organism>
<dbReference type="EMBL" id="VPFL01000018">
    <property type="protein sequence ID" value="TXF11031.1"/>
    <property type="molecule type" value="Genomic_DNA"/>
</dbReference>
<dbReference type="FunCoup" id="A0A5C7EI63">
    <property type="interactions" value="292"/>
</dbReference>
<sequence>MQAQRQEPVLRLLLERGWIEERRLREILRRELMIEEAELAQFQVDVAISALLPRSLCEKQWVVPLKQAGRRLVLAMADPLDAGLIENLRFTTGLDIQAVMADVKAIEAKINEVYGPPEVSFEDLQTVALTSDPYEGIEIVIEEEEDIGLGDLLRSSEEPPAIRLVNAILLEAIRVGASDVHIHPRTKHVAVRLRLDGILVDKIQIPLSLHQPLVSRIKVMAELDITERRRPQDGRLTVKTPMKVVDVRISTLPTINGEKVVMRLLDRQAAVRTVHELGLSPFNLEKVLHVVAKPQGIILATGPTGSGKTTTLYALLQHEATPAKNYVTIEDPVEYYLDMAGQVAVKERVGVTFASVLRAILRQDPDVILLGEIRDQETAEVAFHAALTGHLVYSTLHTNSALDTIARLFDLGLKPYVVATALEAVIAQRLVRRLCTDCREPAPIAPKVLALLGPSFDPRQTRHYIGKGCPRCHGTGYRGRLGLHEVLIPDEMMRHLIATGATLHDLGKRMRQQPNFAPLIEDARQKVDAGLTSAEEVLRVLGPQTAPGGA</sequence>
<dbReference type="SMART" id="SM00382">
    <property type="entry name" value="AAA"/>
    <property type="match status" value="1"/>
</dbReference>
<keyword evidence="2" id="KW-0547">Nucleotide-binding</keyword>
<dbReference type="GO" id="GO:0016887">
    <property type="term" value="F:ATP hydrolysis activity"/>
    <property type="evidence" value="ECO:0007669"/>
    <property type="project" value="TreeGrafter"/>
</dbReference>
<dbReference type="GO" id="GO:0005886">
    <property type="term" value="C:plasma membrane"/>
    <property type="evidence" value="ECO:0007669"/>
    <property type="project" value="TreeGrafter"/>
</dbReference>
<dbReference type="InParanoid" id="A0A5C7EI63"/>
<dbReference type="Gene3D" id="3.40.50.300">
    <property type="entry name" value="P-loop containing nucleotide triphosphate hydrolases"/>
    <property type="match status" value="1"/>
</dbReference>
<dbReference type="AlphaFoldDB" id="A0A5C7EI63"/>
<evidence type="ECO:0000313" key="5">
    <source>
        <dbReference type="EMBL" id="TXF11031.1"/>
    </source>
</evidence>
<dbReference type="Proteomes" id="UP000321201">
    <property type="component" value="Unassembled WGS sequence"/>
</dbReference>
<dbReference type="SUPFAM" id="SSF160246">
    <property type="entry name" value="EspE N-terminal domain-like"/>
    <property type="match status" value="1"/>
</dbReference>
<keyword evidence="6" id="KW-1185">Reference proteome</keyword>
<dbReference type="InterPro" id="IPR003593">
    <property type="entry name" value="AAA+_ATPase"/>
</dbReference>
<dbReference type="PANTHER" id="PTHR30258">
    <property type="entry name" value="TYPE II SECRETION SYSTEM PROTEIN GSPE-RELATED"/>
    <property type="match status" value="1"/>
</dbReference>
<dbReference type="Pfam" id="PF05157">
    <property type="entry name" value="MshEN"/>
    <property type="match status" value="1"/>
</dbReference>
<proteinExistence type="inferred from homology"/>
<evidence type="ECO:0000256" key="2">
    <source>
        <dbReference type="ARBA" id="ARBA00022741"/>
    </source>
</evidence>
<evidence type="ECO:0000313" key="6">
    <source>
        <dbReference type="Proteomes" id="UP000321201"/>
    </source>
</evidence>
<reference evidence="5 6" key="1">
    <citation type="submission" date="2019-08" db="EMBL/GenBank/DDBJ databases">
        <title>Pelomicrobium methylotrophicum gen. nov., sp. nov. a moderately thermophilic, facultatively anaerobic, lithoautotrophic and methylotrophic bacterium isolated from a terrestrial mud volcano.</title>
        <authorList>
            <person name="Slobodkina G.B."/>
            <person name="Merkel A.Y."/>
            <person name="Slobodkin A.I."/>
        </authorList>
    </citation>
    <scope>NUCLEOTIDE SEQUENCE [LARGE SCALE GENOMIC DNA]</scope>
    <source>
        <strain evidence="5 6">SM250</strain>
    </source>
</reference>
<dbReference type="PANTHER" id="PTHR30258:SF2">
    <property type="entry name" value="COMG OPERON PROTEIN 1"/>
    <property type="match status" value="1"/>
</dbReference>
<dbReference type="PROSITE" id="PS00662">
    <property type="entry name" value="T2SP_E"/>
    <property type="match status" value="1"/>
</dbReference>
<evidence type="ECO:0000256" key="3">
    <source>
        <dbReference type="ARBA" id="ARBA00022840"/>
    </source>
</evidence>
<name>A0A5C7EI63_9PROT</name>
<keyword evidence="3" id="KW-0067">ATP-binding</keyword>
<dbReference type="InterPro" id="IPR037257">
    <property type="entry name" value="T2SS_E_N_sf"/>
</dbReference>
<evidence type="ECO:0000256" key="1">
    <source>
        <dbReference type="ARBA" id="ARBA00006611"/>
    </source>
</evidence>
<dbReference type="Gene3D" id="3.30.450.90">
    <property type="match status" value="1"/>
</dbReference>
<dbReference type="GO" id="GO:0005524">
    <property type="term" value="F:ATP binding"/>
    <property type="evidence" value="ECO:0007669"/>
    <property type="project" value="UniProtKB-KW"/>
</dbReference>
<dbReference type="CDD" id="cd01129">
    <property type="entry name" value="PulE-GspE-like"/>
    <property type="match status" value="1"/>
</dbReference>
<dbReference type="InterPro" id="IPR007831">
    <property type="entry name" value="T2SS_GspE_N"/>
</dbReference>
<feature type="domain" description="Bacterial type II secretion system protein E" evidence="4">
    <location>
        <begin position="361"/>
        <end position="375"/>
    </location>
</feature>
<protein>
    <submittedName>
        <fullName evidence="5">Type II/IV secretion system protein</fullName>
    </submittedName>
</protein>
<dbReference type="InterPro" id="IPR027417">
    <property type="entry name" value="P-loop_NTPase"/>
</dbReference>
<comment type="caution">
    <text evidence="5">The sequence shown here is derived from an EMBL/GenBank/DDBJ whole genome shotgun (WGS) entry which is preliminary data.</text>
</comment>
<dbReference type="SUPFAM" id="SSF52540">
    <property type="entry name" value="P-loop containing nucleoside triphosphate hydrolases"/>
    <property type="match status" value="1"/>
</dbReference>
<gene>
    <name evidence="5" type="ORF">FR698_12625</name>
</gene>
<evidence type="ECO:0000259" key="4">
    <source>
        <dbReference type="PROSITE" id="PS00662"/>
    </source>
</evidence>
<dbReference type="OrthoDB" id="5288019at2"/>
<dbReference type="InterPro" id="IPR001482">
    <property type="entry name" value="T2SS/T4SS_dom"/>
</dbReference>
<accession>A0A5C7EI63</accession>